<keyword evidence="2" id="KW-1185">Reference proteome</keyword>
<evidence type="ECO:0000313" key="1">
    <source>
        <dbReference type="EMBL" id="MBA0675406.1"/>
    </source>
</evidence>
<organism evidence="1 2">
    <name type="scientific">Gossypium aridum</name>
    <name type="common">American cotton</name>
    <name type="synonym">Erioxylum aridum</name>
    <dbReference type="NCBI Taxonomy" id="34290"/>
    <lineage>
        <taxon>Eukaryota</taxon>
        <taxon>Viridiplantae</taxon>
        <taxon>Streptophyta</taxon>
        <taxon>Embryophyta</taxon>
        <taxon>Tracheophyta</taxon>
        <taxon>Spermatophyta</taxon>
        <taxon>Magnoliopsida</taxon>
        <taxon>eudicotyledons</taxon>
        <taxon>Gunneridae</taxon>
        <taxon>Pentapetalae</taxon>
        <taxon>rosids</taxon>
        <taxon>malvids</taxon>
        <taxon>Malvales</taxon>
        <taxon>Malvaceae</taxon>
        <taxon>Malvoideae</taxon>
        <taxon>Gossypium</taxon>
    </lineage>
</organism>
<accession>A0A7J8WKA1</accession>
<dbReference type="AlphaFoldDB" id="A0A7J8WKA1"/>
<sequence>MTNQFRNLIGQFLEYDTNLITRRGKFHAY</sequence>
<protein>
    <submittedName>
        <fullName evidence="1">Uncharacterized protein</fullName>
    </submittedName>
</protein>
<gene>
    <name evidence="1" type="ORF">Goari_016952</name>
</gene>
<dbReference type="Proteomes" id="UP000593577">
    <property type="component" value="Unassembled WGS sequence"/>
</dbReference>
<comment type="caution">
    <text evidence="1">The sequence shown here is derived from an EMBL/GenBank/DDBJ whole genome shotgun (WGS) entry which is preliminary data.</text>
</comment>
<reference evidence="1 2" key="1">
    <citation type="journal article" date="2019" name="Genome Biol. Evol.">
        <title>Insights into the evolution of the New World diploid cottons (Gossypium, subgenus Houzingenia) based on genome sequencing.</title>
        <authorList>
            <person name="Grover C.E."/>
            <person name="Arick M.A. 2nd"/>
            <person name="Thrash A."/>
            <person name="Conover J.L."/>
            <person name="Sanders W.S."/>
            <person name="Peterson D.G."/>
            <person name="Frelichowski J.E."/>
            <person name="Scheffler J.A."/>
            <person name="Scheffler B.E."/>
            <person name="Wendel J.F."/>
        </authorList>
    </citation>
    <scope>NUCLEOTIDE SEQUENCE [LARGE SCALE GENOMIC DNA]</scope>
    <source>
        <strain evidence="1">185</strain>
        <tissue evidence="1">Leaf</tissue>
    </source>
</reference>
<proteinExistence type="predicted"/>
<name>A0A7J8WKA1_GOSAI</name>
<dbReference type="EMBL" id="JABFAA010000001">
    <property type="protein sequence ID" value="MBA0675406.1"/>
    <property type="molecule type" value="Genomic_DNA"/>
</dbReference>
<evidence type="ECO:0000313" key="2">
    <source>
        <dbReference type="Proteomes" id="UP000593577"/>
    </source>
</evidence>